<dbReference type="KEGG" id="bnn:FOA43_004578"/>
<evidence type="ECO:0000256" key="2">
    <source>
        <dbReference type="ARBA" id="ARBA00022448"/>
    </source>
</evidence>
<dbReference type="InterPro" id="IPR003439">
    <property type="entry name" value="ABC_transporter-like_ATP-bd"/>
</dbReference>
<dbReference type="PROSITE" id="PS00211">
    <property type="entry name" value="ABC_TRANSPORTER_1"/>
    <property type="match status" value="1"/>
</dbReference>
<dbReference type="Gene3D" id="3.40.50.300">
    <property type="entry name" value="P-loop containing nucleotide triphosphate hydrolases"/>
    <property type="match status" value="1"/>
</dbReference>
<dbReference type="CDD" id="cd03223">
    <property type="entry name" value="ABCD_peroxisomal_ALDP"/>
    <property type="match status" value="1"/>
</dbReference>
<evidence type="ECO:0000256" key="6">
    <source>
        <dbReference type="ARBA" id="ARBA00022989"/>
    </source>
</evidence>
<reference evidence="11" key="1">
    <citation type="submission" date="2020-10" db="EMBL/GenBank/DDBJ databases">
        <authorList>
            <person name="Roach M.J.R."/>
        </authorList>
    </citation>
    <scope>NUCLEOTIDE SEQUENCE</scope>
    <source>
        <strain evidence="11">CBS 1945</strain>
    </source>
</reference>
<feature type="transmembrane region" description="Helical" evidence="9">
    <location>
        <begin position="361"/>
        <end position="388"/>
    </location>
</feature>
<evidence type="ECO:0000313" key="11">
    <source>
        <dbReference type="EMBL" id="QPG77172.1"/>
    </source>
</evidence>
<evidence type="ECO:0000256" key="7">
    <source>
        <dbReference type="ARBA" id="ARBA00023136"/>
    </source>
</evidence>
<evidence type="ECO:0000256" key="9">
    <source>
        <dbReference type="SAM" id="Phobius"/>
    </source>
</evidence>
<keyword evidence="3 9" id="KW-0812">Transmembrane</keyword>
<dbReference type="GO" id="GO:0015910">
    <property type="term" value="P:long-chain fatty acid import into peroxisome"/>
    <property type="evidence" value="ECO:0007669"/>
    <property type="project" value="TreeGrafter"/>
</dbReference>
<proteinExistence type="inferred from homology"/>
<evidence type="ECO:0000313" key="12">
    <source>
        <dbReference type="Proteomes" id="UP000662931"/>
    </source>
</evidence>
<feature type="region of interest" description="Disordered" evidence="8">
    <location>
        <begin position="614"/>
        <end position="639"/>
    </location>
</feature>
<feature type="transmembrane region" description="Helical" evidence="9">
    <location>
        <begin position="138"/>
        <end position="160"/>
    </location>
</feature>
<protein>
    <recommendedName>
        <fullName evidence="10">ABC transporter domain-containing protein</fullName>
    </recommendedName>
</protein>
<dbReference type="PANTHER" id="PTHR11384">
    <property type="entry name" value="ATP-BINDING CASSETTE, SUB-FAMILY D MEMBER"/>
    <property type="match status" value="1"/>
</dbReference>
<evidence type="ECO:0000256" key="8">
    <source>
        <dbReference type="SAM" id="MobiDB-lite"/>
    </source>
</evidence>
<feature type="compositionally biased region" description="Acidic residues" evidence="8">
    <location>
        <begin position="614"/>
        <end position="629"/>
    </location>
</feature>
<dbReference type="InterPro" id="IPR011527">
    <property type="entry name" value="ABC1_TM_dom"/>
</dbReference>
<dbReference type="RefSeq" id="XP_038780737.1">
    <property type="nucleotide sequence ID" value="XM_038924809.1"/>
</dbReference>
<evidence type="ECO:0000256" key="3">
    <source>
        <dbReference type="ARBA" id="ARBA00022692"/>
    </source>
</evidence>
<name>A0A875SBT5_EENNA</name>
<dbReference type="GO" id="GO:0006635">
    <property type="term" value="P:fatty acid beta-oxidation"/>
    <property type="evidence" value="ECO:0007669"/>
    <property type="project" value="TreeGrafter"/>
</dbReference>
<dbReference type="AlphaFoldDB" id="A0A875SBT5"/>
<dbReference type="SUPFAM" id="SSF52540">
    <property type="entry name" value="P-loop containing nucleoside triphosphate hydrolases"/>
    <property type="match status" value="1"/>
</dbReference>
<dbReference type="InterPro" id="IPR050835">
    <property type="entry name" value="ABC_transporter_sub-D"/>
</dbReference>
<keyword evidence="4" id="KW-0547">Nucleotide-binding</keyword>
<dbReference type="InterPro" id="IPR017871">
    <property type="entry name" value="ABC_transporter-like_CS"/>
</dbReference>
<evidence type="ECO:0000256" key="5">
    <source>
        <dbReference type="ARBA" id="ARBA00022840"/>
    </source>
</evidence>
<dbReference type="Pfam" id="PF00005">
    <property type="entry name" value="ABC_tran"/>
    <property type="match status" value="1"/>
</dbReference>
<dbReference type="PANTHER" id="PTHR11384:SF69">
    <property type="entry name" value="PEROXISOMAL LONG-CHAIN FATTY ACID IMPORT PROTEIN 1"/>
    <property type="match status" value="1"/>
</dbReference>
<sequence length="792" mass="89517">MAKGRTVVLQHFLAFYLRRRKLFTRSACILILYFTFNSGSSSKRRRKHGVSNKNKRYLSADVCTFKNPFTRLVYKLKHSPTVLLFSRLAFAKRKNTSKILSYFGAQMALLVAKAIFTLKEASLDGALVSSMVSKEFRQFFKFLAFWLLLGIPSSITSSLIKKCQGMLAESIRESITESILDDYLPDSGNSTLYQMVNQSRVADTSTSSVLSSKSASTSPDRSRSHSLTDVTNPNNIITTTVEELSQSMAILPFQLFDPILDIMLAGNRLSEVSKYASEGSLLLGVVANISTLLLKVFTPNFAALSSTHNTLENMFHTYHSQIIDHREEIALSRGHRRELDMLDASYFESERFQRLEMRRMAVYNFAVGFIFKYGLGAFGLMLCSFPVFTTAYLANFQIERKLVAKLASDFFANRRLLMSASDSLGRLILSKKTINNSIGYSTSLWEFDSILKDINNASKNVLDDHNDDRLISGPNVSYGNEISFVHVPLVTPSGNVLAEDLNFSIKPGQNMLVIGPNGCGKSSLFRILGGLWEVLDPGKVTVPSSRRDLFYLPQRSYLTYGSLREQILYPDSMDDYRLKLVATKKSMGSVVKDDNYLIDLLQLVHLEYLLGQNEDEDSKEEDTDDDDIETYSIGSSTGDTEKLSGLDAVKKWPDLLSVGEQQRLALARLYYHQPKFAVLDECTSSISPDLEKECYRMAIERFGITVLSVCHRTSLWQFHSYILKFNRQDDVAAATTIFTKFDPDKRLKRHQELIEVEAALKKDDDLTTRLESLKKMQLRGGRRAKLMYIGDD</sequence>
<organism evidence="11 12">
    <name type="scientific">Eeniella nana</name>
    <name type="common">Yeast</name>
    <name type="synonym">Brettanomyces nanus</name>
    <dbReference type="NCBI Taxonomy" id="13502"/>
    <lineage>
        <taxon>Eukaryota</taxon>
        <taxon>Fungi</taxon>
        <taxon>Dikarya</taxon>
        <taxon>Ascomycota</taxon>
        <taxon>Saccharomycotina</taxon>
        <taxon>Pichiomycetes</taxon>
        <taxon>Pichiales</taxon>
        <taxon>Pichiaceae</taxon>
        <taxon>Brettanomyces</taxon>
    </lineage>
</organism>
<feature type="compositionally biased region" description="Low complexity" evidence="8">
    <location>
        <begin position="204"/>
        <end position="218"/>
    </location>
</feature>
<dbReference type="GeneID" id="62197978"/>
<evidence type="ECO:0000259" key="10">
    <source>
        <dbReference type="PROSITE" id="PS50893"/>
    </source>
</evidence>
<feature type="transmembrane region" description="Helical" evidence="9">
    <location>
        <begin position="99"/>
        <end position="118"/>
    </location>
</feature>
<dbReference type="Pfam" id="PF06472">
    <property type="entry name" value="ABC_membrane_2"/>
    <property type="match status" value="2"/>
</dbReference>
<dbReference type="InterPro" id="IPR027417">
    <property type="entry name" value="P-loop_NTPase"/>
</dbReference>
<accession>A0A875SBT5</accession>
<feature type="region of interest" description="Disordered" evidence="8">
    <location>
        <begin position="204"/>
        <end position="232"/>
    </location>
</feature>
<keyword evidence="6 9" id="KW-1133">Transmembrane helix</keyword>
<dbReference type="GO" id="GO:0042760">
    <property type="term" value="P:very long-chain fatty acid catabolic process"/>
    <property type="evidence" value="ECO:0007669"/>
    <property type="project" value="TreeGrafter"/>
</dbReference>
<dbReference type="GO" id="GO:0007031">
    <property type="term" value="P:peroxisome organization"/>
    <property type="evidence" value="ECO:0007669"/>
    <property type="project" value="TreeGrafter"/>
</dbReference>
<dbReference type="OrthoDB" id="422637at2759"/>
<feature type="domain" description="ABC transporter" evidence="10">
    <location>
        <begin position="482"/>
        <end position="759"/>
    </location>
</feature>
<dbReference type="EMBL" id="CP064815">
    <property type="protein sequence ID" value="QPG77172.1"/>
    <property type="molecule type" value="Genomic_DNA"/>
</dbReference>
<dbReference type="PROSITE" id="PS50893">
    <property type="entry name" value="ABC_TRANSPORTER_2"/>
    <property type="match status" value="1"/>
</dbReference>
<dbReference type="GO" id="GO:0005778">
    <property type="term" value="C:peroxisomal membrane"/>
    <property type="evidence" value="ECO:0007669"/>
    <property type="project" value="TreeGrafter"/>
</dbReference>
<keyword evidence="5" id="KW-0067">ATP-binding</keyword>
<dbReference type="SMART" id="SM00382">
    <property type="entry name" value="AAA"/>
    <property type="match status" value="1"/>
</dbReference>
<gene>
    <name evidence="11" type="ORF">FOA43_004578</name>
</gene>
<dbReference type="GO" id="GO:0005324">
    <property type="term" value="F:long-chain fatty acid transmembrane transporter activity"/>
    <property type="evidence" value="ECO:0007669"/>
    <property type="project" value="TreeGrafter"/>
</dbReference>
<dbReference type="InterPro" id="IPR003593">
    <property type="entry name" value="AAA+_ATPase"/>
</dbReference>
<evidence type="ECO:0000256" key="4">
    <source>
        <dbReference type="ARBA" id="ARBA00022741"/>
    </source>
</evidence>
<keyword evidence="12" id="KW-1185">Reference proteome</keyword>
<comment type="similarity">
    <text evidence="1">Belongs to the ABC transporter superfamily. ABCD family. Peroxisomal fatty acyl CoA transporter (TC 3.A.1.203) subfamily.</text>
</comment>
<keyword evidence="2" id="KW-0813">Transport</keyword>
<evidence type="ECO:0000256" key="1">
    <source>
        <dbReference type="ARBA" id="ARBA00008575"/>
    </source>
</evidence>
<dbReference type="Proteomes" id="UP000662931">
    <property type="component" value="Chromosome 4"/>
</dbReference>
<dbReference type="GO" id="GO:0005524">
    <property type="term" value="F:ATP binding"/>
    <property type="evidence" value="ECO:0007669"/>
    <property type="project" value="UniProtKB-KW"/>
</dbReference>
<keyword evidence="7 9" id="KW-0472">Membrane</keyword>
<dbReference type="GO" id="GO:0016887">
    <property type="term" value="F:ATP hydrolysis activity"/>
    <property type="evidence" value="ECO:0007669"/>
    <property type="project" value="InterPro"/>
</dbReference>
<dbReference type="GO" id="GO:0140359">
    <property type="term" value="F:ABC-type transporter activity"/>
    <property type="evidence" value="ECO:0007669"/>
    <property type="project" value="InterPro"/>
</dbReference>